<name>A0AA88YL41_PINIB</name>
<feature type="compositionally biased region" description="Polar residues" evidence="1">
    <location>
        <begin position="44"/>
        <end position="54"/>
    </location>
</feature>
<dbReference type="Proteomes" id="UP001186944">
    <property type="component" value="Unassembled WGS sequence"/>
</dbReference>
<feature type="compositionally biased region" description="Basic and acidic residues" evidence="1">
    <location>
        <begin position="380"/>
        <end position="389"/>
    </location>
</feature>
<evidence type="ECO:0000313" key="3">
    <source>
        <dbReference type="Proteomes" id="UP001186944"/>
    </source>
</evidence>
<feature type="compositionally biased region" description="Basic and acidic residues" evidence="1">
    <location>
        <begin position="344"/>
        <end position="360"/>
    </location>
</feature>
<evidence type="ECO:0000313" key="2">
    <source>
        <dbReference type="EMBL" id="KAK3103676.1"/>
    </source>
</evidence>
<proteinExistence type="predicted"/>
<feature type="compositionally biased region" description="Basic and acidic residues" evidence="1">
    <location>
        <begin position="302"/>
        <end position="316"/>
    </location>
</feature>
<dbReference type="EMBL" id="VSWD01000005">
    <property type="protein sequence ID" value="KAK3103676.1"/>
    <property type="molecule type" value="Genomic_DNA"/>
</dbReference>
<comment type="caution">
    <text evidence="2">The sequence shown here is derived from an EMBL/GenBank/DDBJ whole genome shotgun (WGS) entry which is preliminary data.</text>
</comment>
<sequence>MLGDGPASPETRTLNLEEGSGEDETVLDVDNKQPPKLTIIDDSPSLSDNDTLTEGSGGYAIEIETTTDFEEATTSLPVTHAPIVKTTPGPIKIQDTTIKSTEDPKTTVYSTEPLAITTKSKTVSETTPMKLTTQTTEAPTTTTTTSQEGIININDKGIIITHTEIVESEDDTGVDIFPEDVSTKKNEQLHHPNSGFDKTTPVPYSGNLAAQKVQNKKMGDQTVGNGVDSKADKKHDIGIYDEIGRDPIVKKRPPSDVITPKQVDDVYAVPDKTKKKSASPKVATQLDRIKFIDETTDEELDAKEGDKLIEGGKERTGSQASIPNGKVRHSSEMEDESTPMIKSSNDKDFSSQTKLDRSYSEESQPIMSNEEIDQILSSEKGNETKPEAV</sequence>
<feature type="region of interest" description="Disordered" evidence="1">
    <location>
        <begin position="1"/>
        <end position="55"/>
    </location>
</feature>
<feature type="region of interest" description="Disordered" evidence="1">
    <location>
        <begin position="270"/>
        <end position="389"/>
    </location>
</feature>
<accession>A0AA88YL41</accession>
<protein>
    <submittedName>
        <fullName evidence="2">Uncharacterized protein</fullName>
    </submittedName>
</protein>
<organism evidence="2 3">
    <name type="scientific">Pinctada imbricata</name>
    <name type="common">Atlantic pearl-oyster</name>
    <name type="synonym">Pinctada martensii</name>
    <dbReference type="NCBI Taxonomy" id="66713"/>
    <lineage>
        <taxon>Eukaryota</taxon>
        <taxon>Metazoa</taxon>
        <taxon>Spiralia</taxon>
        <taxon>Lophotrochozoa</taxon>
        <taxon>Mollusca</taxon>
        <taxon>Bivalvia</taxon>
        <taxon>Autobranchia</taxon>
        <taxon>Pteriomorphia</taxon>
        <taxon>Pterioida</taxon>
        <taxon>Pterioidea</taxon>
        <taxon>Pteriidae</taxon>
        <taxon>Pinctada</taxon>
    </lineage>
</organism>
<evidence type="ECO:0000256" key="1">
    <source>
        <dbReference type="SAM" id="MobiDB-lite"/>
    </source>
</evidence>
<keyword evidence="3" id="KW-1185">Reference proteome</keyword>
<reference evidence="2" key="1">
    <citation type="submission" date="2019-08" db="EMBL/GenBank/DDBJ databases">
        <title>The improved chromosome-level genome for the pearl oyster Pinctada fucata martensii using PacBio sequencing and Hi-C.</title>
        <authorList>
            <person name="Zheng Z."/>
        </authorList>
    </citation>
    <scope>NUCLEOTIDE SEQUENCE</scope>
    <source>
        <strain evidence="2">ZZ-2019</strain>
        <tissue evidence="2">Adductor muscle</tissue>
    </source>
</reference>
<feature type="region of interest" description="Disordered" evidence="1">
    <location>
        <begin position="185"/>
        <end position="205"/>
    </location>
</feature>
<dbReference type="AlphaFoldDB" id="A0AA88YL41"/>
<gene>
    <name evidence="2" type="ORF">FSP39_020931</name>
</gene>